<dbReference type="EMBL" id="ML995903">
    <property type="protein sequence ID" value="KAF2764996.1"/>
    <property type="molecule type" value="Genomic_DNA"/>
</dbReference>
<dbReference type="InterPro" id="IPR030393">
    <property type="entry name" value="G_ENGB_dom"/>
</dbReference>
<gene>
    <name evidence="6" type="ORF">EJ03DRAFT_391736</name>
</gene>
<protein>
    <recommendedName>
        <fullName evidence="5">EngB-type G domain-containing protein</fullName>
    </recommendedName>
</protein>
<dbReference type="PROSITE" id="PS51706">
    <property type="entry name" value="G_ENGB"/>
    <property type="match status" value="1"/>
</dbReference>
<proteinExistence type="predicted"/>
<keyword evidence="7" id="KW-1185">Reference proteome</keyword>
<evidence type="ECO:0000259" key="5">
    <source>
        <dbReference type="PROSITE" id="PS51706"/>
    </source>
</evidence>
<dbReference type="GO" id="GO:0005739">
    <property type="term" value="C:mitochondrion"/>
    <property type="evidence" value="ECO:0007669"/>
    <property type="project" value="TreeGrafter"/>
</dbReference>
<dbReference type="OrthoDB" id="391988at2759"/>
<dbReference type="InterPro" id="IPR006073">
    <property type="entry name" value="GTP-bd"/>
</dbReference>
<dbReference type="CDD" id="cd01876">
    <property type="entry name" value="YihA_EngB"/>
    <property type="match status" value="1"/>
</dbReference>
<dbReference type="InterPro" id="IPR052279">
    <property type="entry name" value="EngB_GTPase"/>
</dbReference>
<dbReference type="PRINTS" id="PR00326">
    <property type="entry name" value="GTP1OBG"/>
</dbReference>
<keyword evidence="2" id="KW-0547">Nucleotide-binding</keyword>
<evidence type="ECO:0000256" key="4">
    <source>
        <dbReference type="ARBA" id="ARBA00023134"/>
    </source>
</evidence>
<dbReference type="PANTHER" id="PTHR46498:SF1">
    <property type="entry name" value="GTP-BINDING PROTEIN 8"/>
    <property type="match status" value="1"/>
</dbReference>
<feature type="domain" description="EngB-type G" evidence="5">
    <location>
        <begin position="95"/>
        <end position="318"/>
    </location>
</feature>
<reference evidence="6" key="1">
    <citation type="journal article" date="2020" name="Stud. Mycol.">
        <title>101 Dothideomycetes genomes: a test case for predicting lifestyles and emergence of pathogens.</title>
        <authorList>
            <person name="Haridas S."/>
            <person name="Albert R."/>
            <person name="Binder M."/>
            <person name="Bloem J."/>
            <person name="Labutti K."/>
            <person name="Salamov A."/>
            <person name="Andreopoulos B."/>
            <person name="Baker S."/>
            <person name="Barry K."/>
            <person name="Bills G."/>
            <person name="Bluhm B."/>
            <person name="Cannon C."/>
            <person name="Castanera R."/>
            <person name="Culley D."/>
            <person name="Daum C."/>
            <person name="Ezra D."/>
            <person name="Gonzalez J."/>
            <person name="Henrissat B."/>
            <person name="Kuo A."/>
            <person name="Liang C."/>
            <person name="Lipzen A."/>
            <person name="Lutzoni F."/>
            <person name="Magnuson J."/>
            <person name="Mondo S."/>
            <person name="Nolan M."/>
            <person name="Ohm R."/>
            <person name="Pangilinan J."/>
            <person name="Park H.-J."/>
            <person name="Ramirez L."/>
            <person name="Alfaro M."/>
            <person name="Sun H."/>
            <person name="Tritt A."/>
            <person name="Yoshinaga Y."/>
            <person name="Zwiers L.-H."/>
            <person name="Turgeon B."/>
            <person name="Goodwin S."/>
            <person name="Spatafora J."/>
            <person name="Crous P."/>
            <person name="Grigoriev I."/>
        </authorList>
    </citation>
    <scope>NUCLEOTIDE SEQUENCE</scope>
    <source>
        <strain evidence="6">CBS 116005</strain>
    </source>
</reference>
<name>A0A6G1KWI7_9PEZI</name>
<dbReference type="AlphaFoldDB" id="A0A6G1KWI7"/>
<dbReference type="InterPro" id="IPR027417">
    <property type="entry name" value="P-loop_NTPase"/>
</dbReference>
<evidence type="ECO:0000313" key="7">
    <source>
        <dbReference type="Proteomes" id="UP000799436"/>
    </source>
</evidence>
<dbReference type="Proteomes" id="UP000799436">
    <property type="component" value="Unassembled WGS sequence"/>
</dbReference>
<accession>A0A6G1KWI7</accession>
<dbReference type="GO" id="GO:0046872">
    <property type="term" value="F:metal ion binding"/>
    <property type="evidence" value="ECO:0007669"/>
    <property type="project" value="UniProtKB-KW"/>
</dbReference>
<dbReference type="GO" id="GO:0005525">
    <property type="term" value="F:GTP binding"/>
    <property type="evidence" value="ECO:0007669"/>
    <property type="project" value="UniProtKB-KW"/>
</dbReference>
<dbReference type="Gene3D" id="3.40.50.300">
    <property type="entry name" value="P-loop containing nucleotide triphosphate hydrolases"/>
    <property type="match status" value="1"/>
</dbReference>
<dbReference type="PANTHER" id="PTHR46498">
    <property type="entry name" value="GTP-BINDING PROTEIN 8"/>
    <property type="match status" value="1"/>
</dbReference>
<dbReference type="SUPFAM" id="SSF52540">
    <property type="entry name" value="P-loop containing nucleoside triphosphate hydrolases"/>
    <property type="match status" value="1"/>
</dbReference>
<organism evidence="6 7">
    <name type="scientific">Teratosphaeria nubilosa</name>
    <dbReference type="NCBI Taxonomy" id="161662"/>
    <lineage>
        <taxon>Eukaryota</taxon>
        <taxon>Fungi</taxon>
        <taxon>Dikarya</taxon>
        <taxon>Ascomycota</taxon>
        <taxon>Pezizomycotina</taxon>
        <taxon>Dothideomycetes</taxon>
        <taxon>Dothideomycetidae</taxon>
        <taxon>Mycosphaerellales</taxon>
        <taxon>Teratosphaeriaceae</taxon>
        <taxon>Teratosphaeria</taxon>
    </lineage>
</organism>
<evidence type="ECO:0000256" key="1">
    <source>
        <dbReference type="ARBA" id="ARBA00022723"/>
    </source>
</evidence>
<dbReference type="Pfam" id="PF01926">
    <property type="entry name" value="MMR_HSR1"/>
    <property type="match status" value="1"/>
</dbReference>
<evidence type="ECO:0000256" key="2">
    <source>
        <dbReference type="ARBA" id="ARBA00022741"/>
    </source>
</evidence>
<evidence type="ECO:0000313" key="6">
    <source>
        <dbReference type="EMBL" id="KAF2764996.1"/>
    </source>
</evidence>
<sequence length="336" mass="37061">MDILRLPPSLRRHILRTSSRYFATAAGTAGHQHHDAPPNPASPGLLTVSSSTLNEYHVSIPPDTPQLKYAHNFFSSVPPQFLFSAAHFRSLPPSPHPEVAFLGRSNVGKSSLLNALFGRTNIKHAHVSRTPGRTRTMNGFGVTGGLPVGAAPKQGEKEAAWKRFPRGGCVVLDMPGYGAGSQEDWGKEILKVLENRKQLRRTFVLVDSEHGLKRTDIQLLTHLRRQGINHQIVLSKVDKILCPSARVPAGRTLNNRLLKLKDLCSTIKERLDNDAGDGRSSNMDLLCCSAEKGLSDKNRREKLGIEEVRWAVLAACGLELYLWSSPTPLRLINDTQ</sequence>
<keyword evidence="3" id="KW-0460">Magnesium</keyword>
<keyword evidence="1" id="KW-0479">Metal-binding</keyword>
<evidence type="ECO:0000256" key="3">
    <source>
        <dbReference type="ARBA" id="ARBA00022842"/>
    </source>
</evidence>
<keyword evidence="4" id="KW-0342">GTP-binding</keyword>